<dbReference type="EMBL" id="JAPFFF010000051">
    <property type="protein sequence ID" value="KAK8839428.1"/>
    <property type="molecule type" value="Genomic_DNA"/>
</dbReference>
<evidence type="ECO:0000256" key="2">
    <source>
        <dbReference type="SAM" id="MobiDB-lite"/>
    </source>
</evidence>
<comment type="caution">
    <text evidence="4">The sequence shown here is derived from an EMBL/GenBank/DDBJ whole genome shotgun (WGS) entry which is preliminary data.</text>
</comment>
<comment type="function">
    <text evidence="1">Essential component of the TIM23 complex, a complex that mediates the translocation of transit peptide-containing proteins across the mitochondrial inner membrane.</text>
</comment>
<dbReference type="SUPFAM" id="SSF56784">
    <property type="entry name" value="HAD-like"/>
    <property type="match status" value="1"/>
</dbReference>
<gene>
    <name evidence="4" type="ORF">M9Y10_031778</name>
</gene>
<dbReference type="CDD" id="cd07521">
    <property type="entry name" value="HAD_FCP1-like"/>
    <property type="match status" value="1"/>
</dbReference>
<feature type="compositionally biased region" description="Polar residues" evidence="2">
    <location>
        <begin position="35"/>
        <end position="56"/>
    </location>
</feature>
<feature type="domain" description="FCP1 homology" evidence="3">
    <location>
        <begin position="300"/>
        <end position="455"/>
    </location>
</feature>
<feature type="region of interest" description="Disordered" evidence="2">
    <location>
        <begin position="1"/>
        <end position="58"/>
    </location>
</feature>
<dbReference type="PANTHER" id="PTHR12210">
    <property type="entry name" value="DULLARD PROTEIN PHOSPHATASE"/>
    <property type="match status" value="1"/>
</dbReference>
<dbReference type="InterPro" id="IPR036412">
    <property type="entry name" value="HAD-like_sf"/>
</dbReference>
<dbReference type="InterPro" id="IPR050365">
    <property type="entry name" value="TIM50"/>
</dbReference>
<dbReference type="Proteomes" id="UP001470230">
    <property type="component" value="Unassembled WGS sequence"/>
</dbReference>
<dbReference type="InterPro" id="IPR004274">
    <property type="entry name" value="FCP1_dom"/>
</dbReference>
<feature type="compositionally biased region" description="Polar residues" evidence="2">
    <location>
        <begin position="1"/>
        <end position="28"/>
    </location>
</feature>
<evidence type="ECO:0000313" key="4">
    <source>
        <dbReference type="EMBL" id="KAK8839428.1"/>
    </source>
</evidence>
<name>A0ABR2GZR1_9EUKA</name>
<feature type="compositionally biased region" description="Low complexity" evidence="2">
    <location>
        <begin position="83"/>
        <end position="100"/>
    </location>
</feature>
<feature type="region of interest" description="Disordered" evidence="2">
    <location>
        <begin position="252"/>
        <end position="274"/>
    </location>
</feature>
<keyword evidence="1" id="KW-0811">Translocation</keyword>
<feature type="compositionally biased region" description="Low complexity" evidence="2">
    <location>
        <begin position="259"/>
        <end position="270"/>
    </location>
</feature>
<comment type="subcellular location">
    <subcellularLocation>
        <location evidence="1">Mitochondrion inner membrane</location>
        <topology evidence="1">Single-pass membrane protein</topology>
    </subcellularLocation>
</comment>
<dbReference type="PROSITE" id="PS50969">
    <property type="entry name" value="FCP1"/>
    <property type="match status" value="1"/>
</dbReference>
<dbReference type="Gene3D" id="3.40.50.1000">
    <property type="entry name" value="HAD superfamily/HAD-like"/>
    <property type="match status" value="1"/>
</dbReference>
<reference evidence="4 5" key="1">
    <citation type="submission" date="2024-04" db="EMBL/GenBank/DDBJ databases">
        <title>Tritrichomonas musculus Genome.</title>
        <authorList>
            <person name="Alves-Ferreira E."/>
            <person name="Grigg M."/>
            <person name="Lorenzi H."/>
            <person name="Galac M."/>
        </authorList>
    </citation>
    <scope>NUCLEOTIDE SEQUENCE [LARGE SCALE GENOMIC DNA]</scope>
    <source>
        <strain evidence="4 5">EAF2021</strain>
    </source>
</reference>
<dbReference type="Pfam" id="PF03031">
    <property type="entry name" value="NIF"/>
    <property type="match status" value="1"/>
</dbReference>
<sequence length="479" mass="55704">MSEPQLQPDSQSNVMEPKNMEQNVQQDDINLFPEINQQELLKQQSQSNTPQQNLELQQDEHLISLETLQEKHENLQPLIQIESPQHVQSSLQQPQQNQQNETHLVMNSPQQEPQYPNNNSNESQPDDLLIFFDSSKNKSPTSSLQTNPQLTEKDQLISLDSPQNNSQPPPQTDSQPKELKESPQKKETQEQQKSEIQHTQSTPKQDLQQPKQNAQQQPQKTEQKSQKQLVEQLFQLVQKQLTQIQQELQQEIKSKPAKQQQQNQQPSNDQPEQKPSFFQRLFNTNKTPSAIYPPNFPPPPIPNKKTLVFDLDETLIHSCEFPPHQKVEAFQSGDPPIYVFKRPGLDNFLKKYTKVFDVFIFTFGEKFYADPIIDVICPSLDEQHRLFRDSCTIENDDVHKDIGAFKRPLSDIILIEDNYHVKHFHPENTIIIPKWAGVPYDKALINWLPKILDKCAKAKDVRKEIAHITYDKWMCVRTE</sequence>
<evidence type="ECO:0000313" key="5">
    <source>
        <dbReference type="Proteomes" id="UP001470230"/>
    </source>
</evidence>
<feature type="compositionally biased region" description="Polar residues" evidence="2">
    <location>
        <begin position="101"/>
        <end position="123"/>
    </location>
</feature>
<feature type="compositionally biased region" description="Basic and acidic residues" evidence="2">
    <location>
        <begin position="175"/>
        <end position="196"/>
    </location>
</feature>
<evidence type="ECO:0000256" key="1">
    <source>
        <dbReference type="RuleBase" id="RU365079"/>
    </source>
</evidence>
<protein>
    <recommendedName>
        <fullName evidence="1">Mitochondrial import inner membrane translocase subunit TIM50</fullName>
    </recommendedName>
</protein>
<evidence type="ECO:0000259" key="3">
    <source>
        <dbReference type="PROSITE" id="PS50969"/>
    </source>
</evidence>
<proteinExistence type="inferred from homology"/>
<feature type="compositionally biased region" description="Low complexity" evidence="2">
    <location>
        <begin position="204"/>
        <end position="220"/>
    </location>
</feature>
<dbReference type="SMART" id="SM00577">
    <property type="entry name" value="CPDc"/>
    <property type="match status" value="1"/>
</dbReference>
<organism evidence="4 5">
    <name type="scientific">Tritrichomonas musculus</name>
    <dbReference type="NCBI Taxonomy" id="1915356"/>
    <lineage>
        <taxon>Eukaryota</taxon>
        <taxon>Metamonada</taxon>
        <taxon>Parabasalia</taxon>
        <taxon>Tritrichomonadida</taxon>
        <taxon>Tritrichomonadidae</taxon>
        <taxon>Tritrichomonas</taxon>
    </lineage>
</organism>
<keyword evidence="1" id="KW-0496">Mitochondrion</keyword>
<keyword evidence="1" id="KW-0813">Transport</keyword>
<comment type="subunit">
    <text evidence="1">Component of the TIM23 complex.</text>
</comment>
<feature type="region of interest" description="Disordered" evidence="2">
    <location>
        <begin position="76"/>
        <end position="223"/>
    </location>
</feature>
<dbReference type="InterPro" id="IPR023214">
    <property type="entry name" value="HAD_sf"/>
</dbReference>
<feature type="compositionally biased region" description="Polar residues" evidence="2">
    <location>
        <begin position="137"/>
        <end position="150"/>
    </location>
</feature>
<keyword evidence="1" id="KW-0653">Protein transport</keyword>
<comment type="similarity">
    <text evidence="1">Belongs to the TIM50 family.</text>
</comment>
<accession>A0ABR2GZR1</accession>
<keyword evidence="1" id="KW-0809">Transit peptide</keyword>
<keyword evidence="5" id="KW-1185">Reference proteome</keyword>